<dbReference type="SUPFAM" id="SSF54001">
    <property type="entry name" value="Cysteine proteinases"/>
    <property type="match status" value="1"/>
</dbReference>
<name>A0A090M835_OSTTA</name>
<evidence type="ECO:0000256" key="1">
    <source>
        <dbReference type="ARBA" id="ARBA00008455"/>
    </source>
</evidence>
<dbReference type="PRINTS" id="PR00705">
    <property type="entry name" value="PAPAIN"/>
</dbReference>
<reference evidence="6" key="1">
    <citation type="journal article" date="2006" name="Proc. Natl. Acad. Sci. U.S.A.">
        <title>Genome analysis of the smallest free-living eukaryote Ostreococcus tauri unveils many unique features.</title>
        <authorList>
            <person name="Derelle E."/>
            <person name="Ferraz C."/>
            <person name="Rombauts S."/>
            <person name="Rouze P."/>
            <person name="Worden A.Z."/>
            <person name="Robbens S."/>
            <person name="Partensky F."/>
            <person name="Degroeve S."/>
            <person name="Echeynie S."/>
            <person name="Cooke R."/>
            <person name="Saeys Y."/>
            <person name="Wuyts J."/>
            <person name="Jabbari K."/>
            <person name="Bowler C."/>
            <person name="Panaud O."/>
            <person name="Piegu B."/>
            <person name="Ball S.G."/>
            <person name="Ral J.-P."/>
            <person name="Bouget F.-Y."/>
            <person name="Piganeau G."/>
            <person name="De Baets B."/>
            <person name="Picard A."/>
            <person name="Delseny M."/>
            <person name="Demaille J."/>
            <person name="Van de Peer Y."/>
            <person name="Moreau H."/>
        </authorList>
    </citation>
    <scope>NUCLEOTIDE SEQUENCE [LARGE SCALE GENOMIC DNA]</scope>
    <source>
        <strain evidence="6">OTTH 0595 / CCAP 157/2 / RCC745</strain>
    </source>
</reference>
<organism evidence="5 6">
    <name type="scientific">Ostreococcus tauri</name>
    <name type="common">Marine green alga</name>
    <dbReference type="NCBI Taxonomy" id="70448"/>
    <lineage>
        <taxon>Eukaryota</taxon>
        <taxon>Viridiplantae</taxon>
        <taxon>Chlorophyta</taxon>
        <taxon>Mamiellophyceae</taxon>
        <taxon>Mamiellales</taxon>
        <taxon>Bathycoccaceae</taxon>
        <taxon>Ostreococcus</taxon>
    </lineage>
</organism>
<feature type="domain" description="Peptidase C1A papain C-terminal" evidence="4">
    <location>
        <begin position="316"/>
        <end position="556"/>
    </location>
</feature>
<protein>
    <submittedName>
        <fullName evidence="5">Cysteine peptidase, cysteine active site</fullName>
    </submittedName>
</protein>
<evidence type="ECO:0000256" key="3">
    <source>
        <dbReference type="SAM" id="Phobius"/>
    </source>
</evidence>
<dbReference type="InterPro" id="IPR038765">
    <property type="entry name" value="Papain-like_cys_pep_sf"/>
</dbReference>
<evidence type="ECO:0000259" key="4">
    <source>
        <dbReference type="SMART" id="SM00645"/>
    </source>
</evidence>
<dbReference type="SMART" id="SM00645">
    <property type="entry name" value="Pept_C1"/>
    <property type="match status" value="1"/>
</dbReference>
<feature type="compositionally biased region" description="Basic and acidic residues" evidence="2">
    <location>
        <begin position="24"/>
        <end position="36"/>
    </location>
</feature>
<dbReference type="Gene3D" id="3.90.70.10">
    <property type="entry name" value="Cysteine proteinases"/>
    <property type="match status" value="1"/>
</dbReference>
<dbReference type="OrthoDB" id="190265at2759"/>
<feature type="transmembrane region" description="Helical" evidence="3">
    <location>
        <begin position="43"/>
        <end position="63"/>
    </location>
</feature>
<dbReference type="Proteomes" id="UP000009170">
    <property type="component" value="Unassembled WGS sequence"/>
</dbReference>
<feature type="region of interest" description="Disordered" evidence="2">
    <location>
        <begin position="1"/>
        <end position="36"/>
    </location>
</feature>
<comment type="caution">
    <text evidence="5">The sequence shown here is derived from an EMBL/GenBank/DDBJ whole genome shotgun (WGS) entry which is preliminary data.</text>
</comment>
<evidence type="ECO:0000256" key="2">
    <source>
        <dbReference type="SAM" id="MobiDB-lite"/>
    </source>
</evidence>
<sequence>MVFARARGDAAESQPLVRPSANEDVERGRGRDRESARLCRSRTAKYGAAFVALAALAGVMIAGDKFPKELIPGSLAQRVARAMRDRAKDEGTRSQLSATNVFDDFCRAIDVKGACEDVTRARDGLKTVSDETFEALVHKAREMKKDESKLDGAAFLGAYDVVMTGVVHEPRTLVRLVPEWSTAGLGFSDTSPSDDIAAKKLSVFVADIFPVLRRYPDWDMSDTNAIRYLTRHINEATLSGDESKWGDFMLSGATASLSKSEKGQKDSFGVLPPKELDRKLTLSPYASSDETHGAHPFDRKAVGLGRVKWDALKHSLPRHFDARDEYPKCARLIGTVRDQGKCGSCWAVAATEIMNDRLCISSGGKEVAELSPQFALSCYNSGAGCEGGDVVDTLTLALAKGVPHGGMLDKGACLPYQFEPCDHPCMIPGTSPEACPATCADGSKFQLVYPKNLPYTCPPDDIACIAKEIKNRGSVAVTFGPVHEDFYGHKEGVYKVTESSGRELGNHATKLIGWGVTQEGDHYWIMVNSWRNWGENGVGKVRMGEMSIESGVAAVEM</sequence>
<reference evidence="5 6" key="2">
    <citation type="journal article" date="2014" name="BMC Genomics">
        <title>An improved genome of the model marine alga Ostreococcus tauri unfolds by assessing Illumina de novo assemblies.</title>
        <authorList>
            <person name="Blanc-Mathieu R."/>
            <person name="Verhelst B."/>
            <person name="Derelle E."/>
            <person name="Rombauts S."/>
            <person name="Bouget F.Y."/>
            <person name="Carre I."/>
            <person name="Chateau A."/>
            <person name="Eyre-Walker A."/>
            <person name="Grimsley N."/>
            <person name="Moreau H."/>
            <person name="Piegu B."/>
            <person name="Rivals E."/>
            <person name="Schackwitz W."/>
            <person name="Van de Peer Y."/>
            <person name="Piganeau G."/>
        </authorList>
    </citation>
    <scope>NUCLEOTIDE SEQUENCE [LARGE SCALE GENOMIC DNA]</scope>
    <source>
        <strain evidence="6">OTTH 0595 / CCAP 157/2 / RCC745</strain>
    </source>
</reference>
<dbReference type="Pfam" id="PF00112">
    <property type="entry name" value="Peptidase_C1"/>
    <property type="match status" value="1"/>
</dbReference>
<dbReference type="InterPro" id="IPR000668">
    <property type="entry name" value="Peptidase_C1A_C"/>
</dbReference>
<evidence type="ECO:0000313" key="6">
    <source>
        <dbReference type="Proteomes" id="UP000009170"/>
    </source>
</evidence>
<dbReference type="GeneID" id="9835274"/>
<keyword evidence="3" id="KW-0812">Transmembrane</keyword>
<dbReference type="PROSITE" id="PS00139">
    <property type="entry name" value="THIOL_PROTEASE_CYS"/>
    <property type="match status" value="1"/>
</dbReference>
<proteinExistence type="inferred from homology"/>
<dbReference type="STRING" id="70448.A0A090M835"/>
<feature type="compositionally biased region" description="Basic and acidic residues" evidence="2">
    <location>
        <begin position="1"/>
        <end position="10"/>
    </location>
</feature>
<evidence type="ECO:0000313" key="5">
    <source>
        <dbReference type="EMBL" id="CEF98299.1"/>
    </source>
</evidence>
<keyword evidence="3" id="KW-0472">Membrane</keyword>
<dbReference type="InParanoid" id="A0A090M835"/>
<dbReference type="EMBL" id="CAID01000006">
    <property type="protein sequence ID" value="CEF98299.1"/>
    <property type="molecule type" value="Genomic_DNA"/>
</dbReference>
<dbReference type="GO" id="GO:0006508">
    <property type="term" value="P:proteolysis"/>
    <property type="evidence" value="ECO:0007669"/>
    <property type="project" value="InterPro"/>
</dbReference>
<dbReference type="AlphaFoldDB" id="A0A090M835"/>
<dbReference type="InterPro" id="IPR013128">
    <property type="entry name" value="Peptidase_C1A"/>
</dbReference>
<comment type="similarity">
    <text evidence="1">Belongs to the peptidase C1 family.</text>
</comment>
<dbReference type="KEGG" id="ota:OT_ostta06g01520"/>
<dbReference type="RefSeq" id="XP_003079782.2">
    <property type="nucleotide sequence ID" value="XM_003079734.2"/>
</dbReference>
<dbReference type="InterPro" id="IPR000169">
    <property type="entry name" value="Pept_cys_AS"/>
</dbReference>
<keyword evidence="6" id="KW-1185">Reference proteome</keyword>
<keyword evidence="3" id="KW-1133">Transmembrane helix</keyword>
<dbReference type="GO" id="GO:0008234">
    <property type="term" value="F:cysteine-type peptidase activity"/>
    <property type="evidence" value="ECO:0007669"/>
    <property type="project" value="InterPro"/>
</dbReference>
<dbReference type="PANTHER" id="PTHR12411">
    <property type="entry name" value="CYSTEINE PROTEASE FAMILY C1-RELATED"/>
    <property type="match status" value="1"/>
</dbReference>
<gene>
    <name evidence="5" type="ORF">OT_ostta06g01520</name>
</gene>
<accession>A0A090M835</accession>